<dbReference type="EMBL" id="UOGJ01000143">
    <property type="protein sequence ID" value="VAX37908.1"/>
    <property type="molecule type" value="Genomic_DNA"/>
</dbReference>
<name>A0A3B1DPB7_9ZZZZ</name>
<evidence type="ECO:0000313" key="1">
    <source>
        <dbReference type="EMBL" id="VAX37908.1"/>
    </source>
</evidence>
<sequence length="43" mass="4945">MVISSWVTALRAPKTLNRCRPDGAFKNKRVTLQRYPRKGAKTK</sequence>
<proteinExistence type="predicted"/>
<organism evidence="1">
    <name type="scientific">hydrothermal vent metagenome</name>
    <dbReference type="NCBI Taxonomy" id="652676"/>
    <lineage>
        <taxon>unclassified sequences</taxon>
        <taxon>metagenomes</taxon>
        <taxon>ecological metagenomes</taxon>
    </lineage>
</organism>
<reference evidence="1" key="1">
    <citation type="submission" date="2018-06" db="EMBL/GenBank/DDBJ databases">
        <authorList>
            <person name="Zhirakovskaya E."/>
        </authorList>
    </citation>
    <scope>NUCLEOTIDE SEQUENCE</scope>
</reference>
<protein>
    <submittedName>
        <fullName evidence="1">Uncharacterized protein</fullName>
    </submittedName>
</protein>
<accession>A0A3B1DPB7</accession>
<dbReference type="AlphaFoldDB" id="A0A3B1DPB7"/>
<gene>
    <name evidence="1" type="ORF">MNBD_UNCLBAC01-859</name>
</gene>